<dbReference type="OrthoDB" id="27109at2759"/>
<dbReference type="Pfam" id="PF09763">
    <property type="entry name" value="Sec3_CC"/>
    <property type="match status" value="1"/>
</dbReference>
<evidence type="ECO:0000313" key="6">
    <source>
        <dbReference type="EMBL" id="RNA31607.1"/>
    </source>
</evidence>
<evidence type="ECO:0000313" key="7">
    <source>
        <dbReference type="Proteomes" id="UP000276133"/>
    </source>
</evidence>
<reference evidence="6 7" key="1">
    <citation type="journal article" date="2018" name="Sci. Rep.">
        <title>Genomic signatures of local adaptation to the degree of environmental predictability in rotifers.</title>
        <authorList>
            <person name="Franch-Gras L."/>
            <person name="Hahn C."/>
            <person name="Garcia-Roger E.M."/>
            <person name="Carmona M.J."/>
            <person name="Serra M."/>
            <person name="Gomez A."/>
        </authorList>
    </citation>
    <scope>NUCLEOTIDE SEQUENCE [LARGE SCALE GENOMIC DNA]</scope>
    <source>
        <strain evidence="6">HYR1</strain>
    </source>
</reference>
<dbReference type="Pfam" id="PF20654">
    <property type="entry name" value="Sec3_C-term"/>
    <property type="match status" value="1"/>
</dbReference>
<dbReference type="AlphaFoldDB" id="A0A3M7S7J5"/>
<name>A0A3M7S7J5_BRAPC</name>
<dbReference type="STRING" id="10195.A0A3M7S7J5"/>
<sequence length="927" mass="107725">MFKSVQQKLKDASILEVNEPILSFIQVIDFNKQQQQFKKLAKEELSALVSNKGYCFLASIKTADNDSTPIIYLLRLNEKTNDFKLKATYYLDEIKSITKIDNKIKQNLSNGSTVDSEVFAFELVFRSDSCDSLDDPVDQKLKFVWQCNKIEDRNDFLDTLWKLSEQFLKVSSRPKFVNYKFEPKKVTGQTRNDKDKEDDNSILDDMKQQYEISKSDEDSLLKLMSECDFASSSAEKFIEKLQDELLKLDTSNIESIMNSEEKTLKLIDMLDGAVDEVEKIDVRLKEYEDKISAVGDAVRLVGERDNVIQLQQNNQYALLELLESFVTNLDFPQEYRKALIACDLSNGRSIKKVSLAAKKLLEVLEAGLPPGLKKMKAHGDQIIVLEKFKLSFCSNLCQHLKNAIGHATNKHLESYKIDDNSLKNIPCHKSIHDDLLCLKDLVPWVHRSNCSFSENNRKITFYDDLKNYYIDTTKQLYLREINAFGYCAKTRIVSSDRAKSNVSMENIRGSMIRSMDKSHHGEILGNKTDQENKKTLKMIFMKLLNQLTSAVANEQVFCQEFFVVPSASKQVKLEDSTSSSIKPMSRTNSNLSVASNASANKQEPKVDFSILREIFSGLIEDQVKQVMDGIVRADYLLVLFLYSDLLARVIICHTNKEYMHQPMVGLLRFAKEKCEEFVKNFKDFINETKVNKKEKIGILKFVKYFEEFVKEAEICWEPIKKDSYEKLSNIYDGIVREIFRAIEEIATGSLKTPSEVVFFQNYHHMNHIMRSMSGLKELTKKAREEYLHWQKEYVKKYFGRPLEKIHEFFEKVQAKIDRGLKHQDISYQLDLSANSLREIIREYPAKEVKKGLSDLYNKVEKHLVENSNLLDVVWREMSHEFINQYKNYEHLIKMCYEGQSIKFEFTEADIYRIFNEISIEKSKDHKF</sequence>
<dbReference type="GO" id="GO:0000145">
    <property type="term" value="C:exocyst"/>
    <property type="evidence" value="ECO:0007669"/>
    <property type="project" value="InterPro"/>
</dbReference>
<dbReference type="SMART" id="SM01313">
    <property type="entry name" value="Sec3-PIP2_bind"/>
    <property type="match status" value="1"/>
</dbReference>
<dbReference type="GO" id="GO:0006893">
    <property type="term" value="P:Golgi to plasma membrane transport"/>
    <property type="evidence" value="ECO:0007669"/>
    <property type="project" value="TreeGrafter"/>
</dbReference>
<evidence type="ECO:0000256" key="4">
    <source>
        <dbReference type="ARBA" id="ARBA00023054"/>
    </source>
</evidence>
<dbReference type="Proteomes" id="UP000276133">
    <property type="component" value="Unassembled WGS sequence"/>
</dbReference>
<dbReference type="InterPro" id="IPR028258">
    <property type="entry name" value="Sec3-PIP2_bind"/>
</dbReference>
<dbReference type="GO" id="GO:0006887">
    <property type="term" value="P:exocytosis"/>
    <property type="evidence" value="ECO:0007669"/>
    <property type="project" value="UniProtKB-KW"/>
</dbReference>
<dbReference type="PANTHER" id="PTHR16092:SF14">
    <property type="entry name" value="EXOCYST COMPLEX COMPONENT 1 ISOFORM X1"/>
    <property type="match status" value="1"/>
</dbReference>
<evidence type="ECO:0000259" key="5">
    <source>
        <dbReference type="SMART" id="SM01313"/>
    </source>
</evidence>
<dbReference type="GO" id="GO:0005546">
    <property type="term" value="F:phosphatidylinositol-4,5-bisphosphate binding"/>
    <property type="evidence" value="ECO:0007669"/>
    <property type="project" value="TreeGrafter"/>
</dbReference>
<keyword evidence="2" id="KW-0813">Transport</keyword>
<dbReference type="InterPro" id="IPR048628">
    <property type="entry name" value="Sec3_C"/>
</dbReference>
<evidence type="ECO:0000256" key="1">
    <source>
        <dbReference type="ARBA" id="ARBA00006518"/>
    </source>
</evidence>
<gene>
    <name evidence="6" type="ORF">BpHYR1_045870</name>
</gene>
<dbReference type="GO" id="GO:0005886">
    <property type="term" value="C:plasma membrane"/>
    <property type="evidence" value="ECO:0007669"/>
    <property type="project" value="TreeGrafter"/>
</dbReference>
<comment type="similarity">
    <text evidence="1">Belongs to the SEC3 family.</text>
</comment>
<keyword evidence="4" id="KW-0175">Coiled coil</keyword>
<feature type="domain" description="Exocyst complex component Sec3 PIP2-binding N-terminal" evidence="5">
    <location>
        <begin position="50"/>
        <end position="167"/>
    </location>
</feature>
<accession>A0A3M7S7J5</accession>
<evidence type="ECO:0000256" key="3">
    <source>
        <dbReference type="ARBA" id="ARBA00022483"/>
    </source>
</evidence>
<dbReference type="EMBL" id="REGN01001916">
    <property type="protein sequence ID" value="RNA31607.1"/>
    <property type="molecule type" value="Genomic_DNA"/>
</dbReference>
<proteinExistence type="inferred from homology"/>
<evidence type="ECO:0000256" key="2">
    <source>
        <dbReference type="ARBA" id="ARBA00022448"/>
    </source>
</evidence>
<keyword evidence="7" id="KW-1185">Reference proteome</keyword>
<comment type="caution">
    <text evidence="6">The sequence shown here is derived from an EMBL/GenBank/DDBJ whole genome shotgun (WGS) entry which is preliminary data.</text>
</comment>
<dbReference type="InterPro" id="IPR019160">
    <property type="entry name" value="Sec3_CC"/>
</dbReference>
<dbReference type="PANTHER" id="PTHR16092">
    <property type="entry name" value="SEC3/SYNTAXIN-RELATED"/>
    <property type="match status" value="1"/>
</dbReference>
<keyword evidence="3" id="KW-0268">Exocytosis</keyword>
<protein>
    <submittedName>
        <fullName evidence="6">Exocyst complex component 1</fullName>
    </submittedName>
</protein>
<organism evidence="6 7">
    <name type="scientific">Brachionus plicatilis</name>
    <name type="common">Marine rotifer</name>
    <name type="synonym">Brachionus muelleri</name>
    <dbReference type="NCBI Taxonomy" id="10195"/>
    <lineage>
        <taxon>Eukaryota</taxon>
        <taxon>Metazoa</taxon>
        <taxon>Spiralia</taxon>
        <taxon>Gnathifera</taxon>
        <taxon>Rotifera</taxon>
        <taxon>Eurotatoria</taxon>
        <taxon>Monogononta</taxon>
        <taxon>Pseudotrocha</taxon>
        <taxon>Ploima</taxon>
        <taxon>Brachionidae</taxon>
        <taxon>Brachionus</taxon>
    </lineage>
</organism>